<dbReference type="Proteomes" id="UP000886874">
    <property type="component" value="Unassembled WGS sequence"/>
</dbReference>
<gene>
    <name evidence="1" type="primary">yunB</name>
    <name evidence="1" type="ORF">IAA67_00220</name>
</gene>
<evidence type="ECO:0000313" key="1">
    <source>
        <dbReference type="EMBL" id="HIQ68748.1"/>
    </source>
</evidence>
<reference evidence="1" key="2">
    <citation type="journal article" date="2021" name="PeerJ">
        <title>Extensive microbial diversity within the chicken gut microbiome revealed by metagenomics and culture.</title>
        <authorList>
            <person name="Gilroy R."/>
            <person name="Ravi A."/>
            <person name="Getino M."/>
            <person name="Pursley I."/>
            <person name="Horton D.L."/>
            <person name="Alikhan N.F."/>
            <person name="Baker D."/>
            <person name="Gharbi K."/>
            <person name="Hall N."/>
            <person name="Watson M."/>
            <person name="Adriaenssens E.M."/>
            <person name="Foster-Nyarko E."/>
            <person name="Jarju S."/>
            <person name="Secka A."/>
            <person name="Antonio M."/>
            <person name="Oren A."/>
            <person name="Chaudhuri R.R."/>
            <person name="La Ragione R."/>
            <person name="Hildebrand F."/>
            <person name="Pallen M.J."/>
        </authorList>
    </citation>
    <scope>NUCLEOTIDE SEQUENCE</scope>
    <source>
        <strain evidence="1">ChiSjej2B20-13462</strain>
    </source>
</reference>
<dbReference type="InterPro" id="IPR014197">
    <property type="entry name" value="Sporulation_prot_YunB"/>
</dbReference>
<dbReference type="Pfam" id="PF09560">
    <property type="entry name" value="Spore_YunB"/>
    <property type="match status" value="1"/>
</dbReference>
<dbReference type="PROSITE" id="PS51257">
    <property type="entry name" value="PROKAR_LIPOPROTEIN"/>
    <property type="match status" value="1"/>
</dbReference>
<accession>A0A9D1CN52</accession>
<protein>
    <submittedName>
        <fullName evidence="1">Sporulation protein YunB</fullName>
    </submittedName>
</protein>
<evidence type="ECO:0000313" key="2">
    <source>
        <dbReference type="Proteomes" id="UP000886874"/>
    </source>
</evidence>
<dbReference type="PIRSF" id="PIRSF021383">
    <property type="entry name" value="YunB"/>
    <property type="match status" value="1"/>
</dbReference>
<name>A0A9D1CN52_9FIRM</name>
<organism evidence="1 2">
    <name type="scientific">Candidatus Avoscillospira stercorigallinarum</name>
    <dbReference type="NCBI Taxonomy" id="2840708"/>
    <lineage>
        <taxon>Bacteria</taxon>
        <taxon>Bacillati</taxon>
        <taxon>Bacillota</taxon>
        <taxon>Clostridia</taxon>
        <taxon>Eubacteriales</taxon>
        <taxon>Oscillospiraceae</taxon>
        <taxon>Oscillospiraceae incertae sedis</taxon>
        <taxon>Candidatus Avoscillospira</taxon>
    </lineage>
</organism>
<dbReference type="AlphaFoldDB" id="A0A9D1CN52"/>
<dbReference type="NCBIfam" id="TIGR02832">
    <property type="entry name" value="spo_yunB"/>
    <property type="match status" value="1"/>
</dbReference>
<dbReference type="EMBL" id="DVFN01000004">
    <property type="protein sequence ID" value="HIQ68748.1"/>
    <property type="molecule type" value="Genomic_DNA"/>
</dbReference>
<proteinExistence type="predicted"/>
<reference evidence="1" key="1">
    <citation type="submission" date="2020-10" db="EMBL/GenBank/DDBJ databases">
        <authorList>
            <person name="Gilroy R."/>
        </authorList>
    </citation>
    <scope>NUCLEOTIDE SEQUENCE</scope>
    <source>
        <strain evidence="1">ChiSjej2B20-13462</strain>
    </source>
</reference>
<sequence length="210" mass="22788">MRLRRHRGRMLAACLLLLLAACLLFLRLTVGPLVQELAKAIVSNKASNIINEAVEAQLRSDDIDYDSIIYLEKDYNGAVTALKTNINEINRLKTEILSVIDTMLLELDVNEVGLPLGSLILPEFFSGTGPTLPVKVLSVSTSDADFHNEFAEAGINQTSHRIYMEVRITMTILTPVGTEAVTASSTVVVAETVIVGTVPGSYVDVKTGTE</sequence>
<comment type="caution">
    <text evidence="1">The sequence shown here is derived from an EMBL/GenBank/DDBJ whole genome shotgun (WGS) entry which is preliminary data.</text>
</comment>